<dbReference type="EnsemblMetazoa" id="XM_030997748">
    <property type="protein sequence ID" value="XP_030853608"/>
    <property type="gene ID" value="LOC763790"/>
</dbReference>
<feature type="region of interest" description="Disordered" evidence="6">
    <location>
        <begin position="1042"/>
        <end position="1111"/>
    </location>
</feature>
<dbReference type="InterPro" id="IPR007110">
    <property type="entry name" value="Ig-like_dom"/>
</dbReference>
<dbReference type="FunCoup" id="A0A7M7T4N2">
    <property type="interactions" value="835"/>
</dbReference>
<dbReference type="Pfam" id="PF00041">
    <property type="entry name" value="fn3"/>
    <property type="match status" value="5"/>
</dbReference>
<dbReference type="SMART" id="SM00408">
    <property type="entry name" value="IGc2"/>
    <property type="match status" value="4"/>
</dbReference>
<dbReference type="GeneID" id="763790"/>
<keyword evidence="1" id="KW-0732">Signal</keyword>
<evidence type="ECO:0000256" key="1">
    <source>
        <dbReference type="ARBA" id="ARBA00022729"/>
    </source>
</evidence>
<feature type="domain" description="Ig-like" evidence="8">
    <location>
        <begin position="125"/>
        <end position="219"/>
    </location>
</feature>
<dbReference type="Gene3D" id="2.60.40.10">
    <property type="entry name" value="Immunoglobulins"/>
    <property type="match status" value="9"/>
</dbReference>
<evidence type="ECO:0000256" key="6">
    <source>
        <dbReference type="SAM" id="MobiDB-lite"/>
    </source>
</evidence>
<dbReference type="Proteomes" id="UP000007110">
    <property type="component" value="Unassembled WGS sequence"/>
</dbReference>
<dbReference type="InParanoid" id="A0A7M7T4N2"/>
<evidence type="ECO:0000313" key="10">
    <source>
        <dbReference type="EnsemblMetazoa" id="XP_030853608"/>
    </source>
</evidence>
<evidence type="ECO:0000259" key="9">
    <source>
        <dbReference type="PROSITE" id="PS50853"/>
    </source>
</evidence>
<evidence type="ECO:0000256" key="7">
    <source>
        <dbReference type="SAM" id="Phobius"/>
    </source>
</evidence>
<feature type="compositionally biased region" description="Basic and acidic residues" evidence="6">
    <location>
        <begin position="1318"/>
        <end position="1330"/>
    </location>
</feature>
<accession>A0A7M7T4N2</accession>
<evidence type="ECO:0000259" key="8">
    <source>
        <dbReference type="PROSITE" id="PS50835"/>
    </source>
</evidence>
<dbReference type="PANTHER" id="PTHR44170:SF29">
    <property type="entry name" value="NEOGENIN"/>
    <property type="match status" value="1"/>
</dbReference>
<keyword evidence="2" id="KW-0677">Repeat</keyword>
<dbReference type="InterPro" id="IPR036179">
    <property type="entry name" value="Ig-like_dom_sf"/>
</dbReference>
<dbReference type="InterPro" id="IPR003598">
    <property type="entry name" value="Ig_sub2"/>
</dbReference>
<feature type="domain" description="Ig-like" evidence="8">
    <location>
        <begin position="325"/>
        <end position="411"/>
    </location>
</feature>
<dbReference type="OrthoDB" id="438268at2759"/>
<reference evidence="10" key="2">
    <citation type="submission" date="2021-01" db="UniProtKB">
        <authorList>
            <consortium name="EnsemblMetazoa"/>
        </authorList>
    </citation>
    <scope>IDENTIFICATION</scope>
</reference>
<dbReference type="InterPro" id="IPR003961">
    <property type="entry name" value="FN3_dom"/>
</dbReference>
<dbReference type="FunFam" id="2.60.40.10:FF:000036">
    <property type="entry name" value="receptor-type tyrosine-protein phosphatase delta isoform X1"/>
    <property type="match status" value="1"/>
</dbReference>
<dbReference type="InterPro" id="IPR003599">
    <property type="entry name" value="Ig_sub"/>
</dbReference>
<feature type="domain" description="Ig-like" evidence="8">
    <location>
        <begin position="10"/>
        <end position="120"/>
    </location>
</feature>
<dbReference type="InterPro" id="IPR036116">
    <property type="entry name" value="FN3_sf"/>
</dbReference>
<feature type="compositionally biased region" description="Polar residues" evidence="6">
    <location>
        <begin position="1188"/>
        <end position="1205"/>
    </location>
</feature>
<name>A0A7M7T4N2_STRPU</name>
<keyword evidence="11" id="KW-1185">Reference proteome</keyword>
<keyword evidence="7" id="KW-0472">Membrane</keyword>
<feature type="domain" description="Fibronectin type-III" evidence="9">
    <location>
        <begin position="423"/>
        <end position="514"/>
    </location>
</feature>
<organism evidence="10 11">
    <name type="scientific">Strongylocentrotus purpuratus</name>
    <name type="common">Purple sea urchin</name>
    <dbReference type="NCBI Taxonomy" id="7668"/>
    <lineage>
        <taxon>Eukaryota</taxon>
        <taxon>Metazoa</taxon>
        <taxon>Echinodermata</taxon>
        <taxon>Eleutherozoa</taxon>
        <taxon>Echinozoa</taxon>
        <taxon>Echinoidea</taxon>
        <taxon>Euechinoidea</taxon>
        <taxon>Echinacea</taxon>
        <taxon>Camarodonta</taxon>
        <taxon>Echinidea</taxon>
        <taxon>Strongylocentrotidae</taxon>
        <taxon>Strongylocentrotus</taxon>
    </lineage>
</organism>
<dbReference type="RefSeq" id="XP_030853608.1">
    <property type="nucleotide sequence ID" value="XM_030997748.1"/>
</dbReference>
<dbReference type="CDD" id="cd00063">
    <property type="entry name" value="FN3"/>
    <property type="match status" value="5"/>
</dbReference>
<dbReference type="GO" id="GO:0098609">
    <property type="term" value="P:cell-cell adhesion"/>
    <property type="evidence" value="ECO:0000318"/>
    <property type="project" value="GO_Central"/>
</dbReference>
<sequence length="1340" mass="146205">MAMQRCRRQPWIIFLCSVILGGTTVYSDIVIKKPQDVIAFPEEPLTWDCRVDTPGYYGPYERVWTFGHHVINTTHNAHSYVLANGSLYIDSVGAQKDPGSYRCCVKNETGTLCSQEALLQIAELPQFVTQLESIIAYQGGVARFQCDVYGVPKVNITWKHIAVRSGSERTNIRLDAVRHVVLPNGVLQIHNITQEDDGRYKCIASNSLQTVRNNSALLSVLPQVLSPKAASDLKIVQRPVSLRLLPGEDALLECLVEGAPLRVTWRRKDGRPIRREGVSYPGGSNLLIRKVRYSLDNATYRCHATNPQTGQSISAEAWLDVMSPPVITVVPPVIHNKVIGSKIRFWCQATGKPLPQITWLHNGVPALIDDFHSHMNNNDYVISQLWWEDDGIYQCEAKNDAGSAVASGAVTIDAYPEGTYPGPIRNLSINLISSRRIRVTWEPPADLPAPVIAYHLECRPLAGDLDADEQVVSSPSCDLNALEPYTEYRITVQCFTTKAPCPRFQEYVMTAQDVPTGSPEFSLGSESPTTITVTWDELHPHRANGIIINYGITYCRANSVYCNVTTVDGDLEEYTIRGLTPNSNYSVSMAASTAVGQGSYSGNVTVETPRNINETTPKPPLHLQVLPVNHTTLRVSFQPAPTPPITEGYKLLVSRNMANNWITYLLPVDTMEYYVTGLDQNTLYNVHVLGFNSFGDGRPSAQTIKTLVKQPDIGDPMDTLPPPFVFNGTGKSGSTILIQWEEPMTDKKITAFTIEYEVFRANESFIVQVDGSKHEVMLTNLEPFTRYTYRIQSVGTAPYPGPFSPKALAETLEDKPSDPPSAVQASPVNSNTVEVSWKPPARPNGIITRYTVMYQKDSSLPEESWEYEQKDGSMHQSTIESLTSDTKYYFKVRAGTQAGDGPPTDAVAAQTLPVNINKPPPSGTLKQGILIGVCLSMVCICICTALITYRFRHVCWRRRARPDQCSCRTAANGGPCVHYHSNGNSQRVYMSVPNADEMGDTSLPVLTQYENTKEGTPPHPQNGYGPNWNHTHCNGHAPIMNGHGPPGGNGYGPLMGNGQHGPPRANGHGPPLGNGHGPPLGNGHGPPRANGHGPPRMNGQPGGLVGWQKREGYWPHLPPERLQGCVEEAASHSGSSAHGSGLLHHSQEYNSQEMPQLGTEHQEIVIPSNSSTSQLELSGTKSVTSLQSTASWQANSEKNSSQDSITHLPPTVSKVSASIIPPTQGHCHISGVHSPGTGVPPDGGGIATPCQTPTSHRLPPARRVDPQRVLAQGHHVAPVSCGRGSPPSGAQDPHGVDPWERWTPPPSEASSSSSCPEEAEKHASEARPIEPNRTITTCTV</sequence>
<feature type="compositionally biased region" description="Gly residues" evidence="6">
    <location>
        <begin position="1070"/>
        <end position="1084"/>
    </location>
</feature>
<dbReference type="SMART" id="SM00060">
    <property type="entry name" value="FN3"/>
    <property type="match status" value="5"/>
</dbReference>
<evidence type="ECO:0000256" key="4">
    <source>
        <dbReference type="ARBA" id="ARBA00023180"/>
    </source>
</evidence>
<evidence type="ECO:0000256" key="2">
    <source>
        <dbReference type="ARBA" id="ARBA00022737"/>
    </source>
</evidence>
<proteinExistence type="predicted"/>
<feature type="domain" description="Fibronectin type-III" evidence="9">
    <location>
        <begin position="515"/>
        <end position="611"/>
    </location>
</feature>
<evidence type="ECO:0000256" key="5">
    <source>
        <dbReference type="ARBA" id="ARBA00023319"/>
    </source>
</evidence>
<dbReference type="Pfam" id="PF13927">
    <property type="entry name" value="Ig_3"/>
    <property type="match status" value="3"/>
</dbReference>
<dbReference type="OMA" id="XLNNEEY"/>
<feature type="region of interest" description="Disordered" evidence="6">
    <location>
        <begin position="1277"/>
        <end position="1340"/>
    </location>
</feature>
<keyword evidence="5" id="KW-0393">Immunoglobulin domain</keyword>
<keyword evidence="7" id="KW-0812">Transmembrane</keyword>
<feature type="transmembrane region" description="Helical" evidence="7">
    <location>
        <begin position="928"/>
        <end position="949"/>
    </location>
</feature>
<dbReference type="FunFam" id="2.60.40.10:FF:000032">
    <property type="entry name" value="palladin isoform X1"/>
    <property type="match status" value="1"/>
</dbReference>
<dbReference type="CDD" id="cd00096">
    <property type="entry name" value="Ig"/>
    <property type="match status" value="1"/>
</dbReference>
<feature type="domain" description="Fibronectin type-III" evidence="9">
    <location>
        <begin position="722"/>
        <end position="814"/>
    </location>
</feature>
<dbReference type="PANTHER" id="PTHR44170">
    <property type="entry name" value="PROTEIN SIDEKICK"/>
    <property type="match status" value="1"/>
</dbReference>
<feature type="domain" description="Fibronectin type-III" evidence="9">
    <location>
        <begin position="819"/>
        <end position="914"/>
    </location>
</feature>
<dbReference type="SUPFAM" id="SSF49265">
    <property type="entry name" value="Fibronectin type III"/>
    <property type="match status" value="3"/>
</dbReference>
<dbReference type="SMART" id="SM00409">
    <property type="entry name" value="IG"/>
    <property type="match status" value="4"/>
</dbReference>
<dbReference type="PROSITE" id="PS50835">
    <property type="entry name" value="IG_LIKE"/>
    <property type="match status" value="4"/>
</dbReference>
<keyword evidence="4" id="KW-0325">Glycoprotein</keyword>
<feature type="compositionally biased region" description="Polar residues" evidence="6">
    <location>
        <begin position="823"/>
        <end position="834"/>
    </location>
</feature>
<dbReference type="KEGG" id="spu:763790"/>
<evidence type="ECO:0000313" key="11">
    <source>
        <dbReference type="Proteomes" id="UP000007110"/>
    </source>
</evidence>
<keyword evidence="7" id="KW-1133">Transmembrane helix</keyword>
<keyword evidence="3" id="KW-1015">Disulfide bond</keyword>
<feature type="region of interest" description="Disordered" evidence="6">
    <location>
        <begin position="805"/>
        <end position="836"/>
    </location>
</feature>
<reference evidence="11" key="1">
    <citation type="submission" date="2015-02" db="EMBL/GenBank/DDBJ databases">
        <title>Genome sequencing for Strongylocentrotus purpuratus.</title>
        <authorList>
            <person name="Murali S."/>
            <person name="Liu Y."/>
            <person name="Vee V."/>
            <person name="English A."/>
            <person name="Wang M."/>
            <person name="Skinner E."/>
            <person name="Han Y."/>
            <person name="Muzny D.M."/>
            <person name="Worley K.C."/>
            <person name="Gibbs R.A."/>
        </authorList>
    </citation>
    <scope>NUCLEOTIDE SEQUENCE</scope>
</reference>
<feature type="region of interest" description="Disordered" evidence="6">
    <location>
        <begin position="1188"/>
        <end position="1260"/>
    </location>
</feature>
<dbReference type="PROSITE" id="PS50853">
    <property type="entry name" value="FN3"/>
    <property type="match status" value="5"/>
</dbReference>
<feature type="compositionally biased region" description="Gly residues" evidence="6">
    <location>
        <begin position="1044"/>
        <end position="1059"/>
    </location>
</feature>
<feature type="domain" description="Fibronectin type-III" evidence="9">
    <location>
        <begin position="619"/>
        <end position="711"/>
    </location>
</feature>
<protein>
    <submittedName>
        <fullName evidence="10">Uncharacterized protein</fullName>
    </submittedName>
</protein>
<dbReference type="InterPro" id="IPR013783">
    <property type="entry name" value="Ig-like_fold"/>
</dbReference>
<feature type="domain" description="Ig-like" evidence="8">
    <location>
        <begin position="227"/>
        <end position="314"/>
    </location>
</feature>
<dbReference type="SUPFAM" id="SSF48726">
    <property type="entry name" value="Immunoglobulin"/>
    <property type="match status" value="4"/>
</dbReference>
<evidence type="ECO:0000256" key="3">
    <source>
        <dbReference type="ARBA" id="ARBA00023157"/>
    </source>
</evidence>